<sequence length="81" mass="9282">MQRAFGESDTADIRRVRARDDGVATDHRPDHDLCAAATEVGHDEWTVRRIQPADRTAERQSRLLIARDHLGDRTRLHLAEQ</sequence>
<feature type="region of interest" description="Disordered" evidence="1">
    <location>
        <begin position="1"/>
        <end position="29"/>
    </location>
</feature>
<evidence type="ECO:0000313" key="2">
    <source>
        <dbReference type="EMBL" id="WOC11448.1"/>
    </source>
</evidence>
<gene>
    <name evidence="2" type="ORF">MP11Mi_05160</name>
</gene>
<organism evidence="2">
    <name type="scientific">Gordonia sp. MP11Mi</name>
    <dbReference type="NCBI Taxonomy" id="3022769"/>
    <lineage>
        <taxon>Bacteria</taxon>
        <taxon>Bacillati</taxon>
        <taxon>Actinomycetota</taxon>
        <taxon>Actinomycetes</taxon>
        <taxon>Mycobacteriales</taxon>
        <taxon>Gordoniaceae</taxon>
        <taxon>Gordonia</taxon>
    </lineage>
</organism>
<name>A0AA97CVE6_9ACTN</name>
<accession>A0AA97CVE6</accession>
<dbReference type="EMBL" id="CP128986">
    <property type="protein sequence ID" value="WOC11448.1"/>
    <property type="molecule type" value="Genomic_DNA"/>
</dbReference>
<feature type="compositionally biased region" description="Basic and acidic residues" evidence="1">
    <location>
        <begin position="11"/>
        <end position="29"/>
    </location>
</feature>
<dbReference type="AlphaFoldDB" id="A0AA97CVE6"/>
<reference evidence="2" key="1">
    <citation type="submission" date="2023-06" db="EMBL/GenBank/DDBJ databases">
        <title>Gordonia sp. nov. and Pseudochrobactrum sp. nov., two species isolated from the burying beetle Nicrophorus vespilloides.</title>
        <authorList>
            <person name="Poehlein A."/>
            <person name="Guzman J."/>
            <person name="Daniel R."/>
            <person name="Vilcinskas A."/>
        </authorList>
    </citation>
    <scope>NUCLEOTIDE SEQUENCE</scope>
    <source>
        <strain evidence="2">MP11Mi</strain>
    </source>
</reference>
<protein>
    <submittedName>
        <fullName evidence="2">Uncharacterized protein</fullName>
    </submittedName>
</protein>
<proteinExistence type="predicted"/>
<evidence type="ECO:0000256" key="1">
    <source>
        <dbReference type="SAM" id="MobiDB-lite"/>
    </source>
</evidence>